<protein>
    <submittedName>
        <fullName evidence="10">O-methylsterigmatocystin oxidoreductase</fullName>
    </submittedName>
</protein>
<dbReference type="Pfam" id="PF00067">
    <property type="entry name" value="p450"/>
    <property type="match status" value="1"/>
</dbReference>
<dbReference type="PANTHER" id="PTHR46300">
    <property type="entry name" value="P450, PUTATIVE (EUROFUNG)-RELATED-RELATED"/>
    <property type="match status" value="1"/>
</dbReference>
<evidence type="ECO:0000256" key="2">
    <source>
        <dbReference type="ARBA" id="ARBA00010617"/>
    </source>
</evidence>
<proteinExistence type="inferred from homology"/>
<dbReference type="GO" id="GO:0005506">
    <property type="term" value="F:iron ion binding"/>
    <property type="evidence" value="ECO:0007669"/>
    <property type="project" value="InterPro"/>
</dbReference>
<keyword evidence="5" id="KW-0560">Oxidoreductase</keyword>
<dbReference type="InterPro" id="IPR036396">
    <property type="entry name" value="Cyt_P450_sf"/>
</dbReference>
<reference evidence="11" key="1">
    <citation type="submission" date="2012-09" db="EMBL/GenBank/DDBJ databases">
        <title>Genome sequencing and comparative transcriptomics of race 1 and race 4 of banana pathogen: Fusarium oxysporum f. sp. cubense.</title>
        <authorList>
            <person name="Fang X."/>
            <person name="Huang J."/>
        </authorList>
    </citation>
    <scope>NUCLEOTIDE SEQUENCE [LARGE SCALE GENOMIC DNA]</scope>
    <source>
        <strain evidence="11">race 4</strain>
    </source>
</reference>
<keyword evidence="9" id="KW-1133">Transmembrane helix</keyword>
<dbReference type="Proteomes" id="UP000016929">
    <property type="component" value="Unassembled WGS sequence"/>
</dbReference>
<comment type="similarity">
    <text evidence="2">Belongs to the cytochrome P450 family.</text>
</comment>
<gene>
    <name evidence="10" type="ORF">FOC4_g10005780</name>
</gene>
<dbReference type="PANTHER" id="PTHR46300:SF7">
    <property type="entry name" value="P450, PUTATIVE (EUROFUNG)-RELATED"/>
    <property type="match status" value="1"/>
</dbReference>
<dbReference type="STRING" id="1229665.N1RM37"/>
<dbReference type="InterPro" id="IPR002401">
    <property type="entry name" value="Cyt_P450_E_grp-I"/>
</dbReference>
<dbReference type="Gene3D" id="1.10.630.10">
    <property type="entry name" value="Cytochrome P450"/>
    <property type="match status" value="1"/>
</dbReference>
<keyword evidence="4 8" id="KW-0479">Metal-binding</keyword>
<dbReference type="InterPro" id="IPR050364">
    <property type="entry name" value="Cytochrome_P450_fung"/>
</dbReference>
<keyword evidence="9" id="KW-0472">Membrane</keyword>
<keyword evidence="9" id="KW-0812">Transmembrane</keyword>
<feature type="transmembrane region" description="Helical" evidence="9">
    <location>
        <begin position="21"/>
        <end position="41"/>
    </location>
</feature>
<dbReference type="HOGENOM" id="CLU_001570_2_3_1"/>
<evidence type="ECO:0000256" key="8">
    <source>
        <dbReference type="PIRSR" id="PIRSR602401-1"/>
    </source>
</evidence>
<evidence type="ECO:0000256" key="4">
    <source>
        <dbReference type="ARBA" id="ARBA00022723"/>
    </source>
</evidence>
<feature type="binding site" description="axial binding residue" evidence="8">
    <location>
        <position position="459"/>
    </location>
    <ligand>
        <name>heme</name>
        <dbReference type="ChEBI" id="CHEBI:30413"/>
    </ligand>
    <ligandPart>
        <name>Fe</name>
        <dbReference type="ChEBI" id="CHEBI:18248"/>
    </ligandPart>
</feature>
<dbReference type="CDD" id="cd11065">
    <property type="entry name" value="CYP64-like"/>
    <property type="match status" value="1"/>
</dbReference>
<dbReference type="GO" id="GO:0020037">
    <property type="term" value="F:heme binding"/>
    <property type="evidence" value="ECO:0007669"/>
    <property type="project" value="InterPro"/>
</dbReference>
<evidence type="ECO:0000256" key="5">
    <source>
        <dbReference type="ARBA" id="ARBA00023002"/>
    </source>
</evidence>
<evidence type="ECO:0000256" key="3">
    <source>
        <dbReference type="ARBA" id="ARBA00022617"/>
    </source>
</evidence>
<organism evidence="10 11">
    <name type="scientific">Fusarium oxysporum f. sp. cubense (strain race 4)</name>
    <name type="common">Panama disease fungus</name>
    <dbReference type="NCBI Taxonomy" id="2502994"/>
    <lineage>
        <taxon>Eukaryota</taxon>
        <taxon>Fungi</taxon>
        <taxon>Dikarya</taxon>
        <taxon>Ascomycota</taxon>
        <taxon>Pezizomycotina</taxon>
        <taxon>Sordariomycetes</taxon>
        <taxon>Hypocreomycetidae</taxon>
        <taxon>Hypocreales</taxon>
        <taxon>Nectriaceae</taxon>
        <taxon>Fusarium</taxon>
        <taxon>Fusarium oxysporum species complex</taxon>
    </lineage>
</organism>
<keyword evidence="7" id="KW-0503">Monooxygenase</keyword>
<evidence type="ECO:0000256" key="7">
    <source>
        <dbReference type="ARBA" id="ARBA00023033"/>
    </source>
</evidence>
<evidence type="ECO:0000256" key="1">
    <source>
        <dbReference type="ARBA" id="ARBA00001971"/>
    </source>
</evidence>
<keyword evidence="11" id="KW-1185">Reference proteome</keyword>
<comment type="cofactor">
    <cofactor evidence="1 8">
        <name>heme</name>
        <dbReference type="ChEBI" id="CHEBI:30413"/>
    </cofactor>
</comment>
<evidence type="ECO:0000256" key="6">
    <source>
        <dbReference type="ARBA" id="ARBA00023004"/>
    </source>
</evidence>
<dbReference type="PRINTS" id="PR00385">
    <property type="entry name" value="P450"/>
</dbReference>
<reference evidence="11" key="2">
    <citation type="journal article" date="2014" name="PLoS ONE">
        <title>Genome and Transcriptome Analysis of the Fungal Pathogen Fusarium oxysporum f. sp. cubense Causing Banana Vascular Wilt Disease.</title>
        <authorList>
            <person name="Guo L."/>
            <person name="Han L."/>
            <person name="Yang L."/>
            <person name="Zeng H."/>
            <person name="Fan D."/>
            <person name="Zhu Y."/>
            <person name="Feng Y."/>
            <person name="Wang G."/>
            <person name="Peng C."/>
            <person name="Jiang X."/>
            <person name="Zhou D."/>
            <person name="Ni P."/>
            <person name="Liang C."/>
            <person name="Liu L."/>
            <person name="Wang J."/>
            <person name="Mao C."/>
            <person name="Fang X."/>
            <person name="Peng M."/>
            <person name="Huang J."/>
        </authorList>
    </citation>
    <scope>NUCLEOTIDE SEQUENCE [LARGE SCALE GENOMIC DNA]</scope>
    <source>
        <strain evidence="11">race 4</strain>
    </source>
</reference>
<dbReference type="GO" id="GO:0016705">
    <property type="term" value="F:oxidoreductase activity, acting on paired donors, with incorporation or reduction of molecular oxygen"/>
    <property type="evidence" value="ECO:0007669"/>
    <property type="project" value="InterPro"/>
</dbReference>
<evidence type="ECO:0000313" key="11">
    <source>
        <dbReference type="Proteomes" id="UP000016929"/>
    </source>
</evidence>
<name>N1RM37_FUSC4</name>
<dbReference type="GO" id="GO:0004497">
    <property type="term" value="F:monooxygenase activity"/>
    <property type="evidence" value="ECO:0007669"/>
    <property type="project" value="UniProtKB-KW"/>
</dbReference>
<evidence type="ECO:0000313" key="10">
    <source>
        <dbReference type="EMBL" id="EMT67673.1"/>
    </source>
</evidence>
<keyword evidence="6 8" id="KW-0408">Iron</keyword>
<evidence type="ECO:0000256" key="9">
    <source>
        <dbReference type="SAM" id="Phobius"/>
    </source>
</evidence>
<keyword evidence="3 8" id="KW-0349">Heme</keyword>
<dbReference type="EMBL" id="KB726570">
    <property type="protein sequence ID" value="EMT67673.1"/>
    <property type="molecule type" value="Genomic_DNA"/>
</dbReference>
<dbReference type="SUPFAM" id="SSF48264">
    <property type="entry name" value="Cytochrome P450"/>
    <property type="match status" value="1"/>
</dbReference>
<dbReference type="AlphaFoldDB" id="N1RM37"/>
<accession>N1RM37</accession>
<dbReference type="InterPro" id="IPR001128">
    <property type="entry name" value="Cyt_P450"/>
</dbReference>
<dbReference type="OrthoDB" id="2789670at2759"/>
<sequence>MPAHLRTKPRIFCKFSQLSGVMESASLIVYTGVITFVFIYVTKLLAKTSRNAQLPPGPRGLPLVGNVLDLPRAGEFEAHQWAKHKDLYGNISSVTVFRQTLVIINDAKLAQTILNDRSAKHSSRSKMTFAGEMVGWDKTLSFLPYNGQLRSHRKKAHLCLKSEASIKTNDAIQEIEVGHFLLHLLRDPDRLVEHIQKQAGSVIVKVVYGYTAEQFKPDPLLITVRKVVNEFGIAAKPGAFMVDLIPILKYVPEWFPGAVFKSTAKQWRSNLESSVEDPAAFVEYQMANGKDNTSFLSQLLQKKSLTDEEYSENKWLAASLYAAGADTTVSAITTFFLAMTLFPEAQKKAQYEIDEVIGRDRLPTLSDRQSLPYVNAIVKEVLRWHPVGPMCLPHTTSQDDIVDGHLIPKGAMILPNIWQICHDPALYHDPLAFRPERFLGPEAETDPGRFVFGFGRRICPAQAMSDKTLFLNMAQTLAVFDIGEKEGAEMPKAEFTSGVVSHPKPFETAIKPRSSQTRKLIESIERMHPWQQSDAETLTSL</sequence>
<dbReference type="PRINTS" id="PR00463">
    <property type="entry name" value="EP450I"/>
</dbReference>